<dbReference type="AlphaFoldDB" id="A0A2U3KA59"/>
<proteinExistence type="predicted"/>
<organism evidence="1 2">
    <name type="scientific">Candidatus Sulfotelmatobacter kueseliae</name>
    <dbReference type="NCBI Taxonomy" id="2042962"/>
    <lineage>
        <taxon>Bacteria</taxon>
        <taxon>Pseudomonadati</taxon>
        <taxon>Acidobacteriota</taxon>
        <taxon>Terriglobia</taxon>
        <taxon>Terriglobales</taxon>
        <taxon>Candidatus Korobacteraceae</taxon>
        <taxon>Candidatus Sulfotelmatobacter</taxon>
    </lineage>
</organism>
<sequence length="214" mass="22979">MRKVPLPVQPELLLVVDRVQPPQTTPFVMTRTVPGVPLAVPLTPPLVPVVSVSVFPAGVADVTVYVIEPVTWLAELVFNEAVPAGGGTWLAELVFNEAVPAGGGTETKHGPKLKKPKPVMLSGSLAPLTLVSLNWVKKFSWLAGPMPPTSWASQFPLVVVSTVVVGVRVPQLKIAAARANRVRIATFFMDVLRIVTITKNREMRAGPSMDVRVS</sequence>
<accession>A0A2U3KA59</accession>
<dbReference type="EMBL" id="OMOD01000059">
    <property type="protein sequence ID" value="SPF36440.1"/>
    <property type="molecule type" value="Genomic_DNA"/>
</dbReference>
<evidence type="ECO:0000313" key="1">
    <source>
        <dbReference type="EMBL" id="SPF36440.1"/>
    </source>
</evidence>
<name>A0A2U3KA59_9BACT</name>
<evidence type="ECO:0000313" key="2">
    <source>
        <dbReference type="Proteomes" id="UP000238701"/>
    </source>
</evidence>
<dbReference type="Proteomes" id="UP000238701">
    <property type="component" value="Unassembled WGS sequence"/>
</dbReference>
<gene>
    <name evidence="1" type="ORF">SBA1_1510007</name>
</gene>
<reference evidence="2" key="1">
    <citation type="submission" date="2018-02" db="EMBL/GenBank/DDBJ databases">
        <authorList>
            <person name="Hausmann B."/>
        </authorList>
    </citation>
    <scope>NUCLEOTIDE SEQUENCE [LARGE SCALE GENOMIC DNA]</scope>
    <source>
        <strain evidence="2">Peat soil MAG SbA1</strain>
    </source>
</reference>
<protein>
    <submittedName>
        <fullName evidence="1">Uncharacterized protein</fullName>
    </submittedName>
</protein>